<evidence type="ECO:0000259" key="2">
    <source>
        <dbReference type="Pfam" id="PF13827"/>
    </source>
</evidence>
<feature type="signal peptide" evidence="1">
    <location>
        <begin position="1"/>
        <end position="22"/>
    </location>
</feature>
<accession>A0ABW1N1P5</accession>
<proteinExistence type="predicted"/>
<protein>
    <submittedName>
        <fullName evidence="3">DUF4189 domain-containing protein</fullName>
    </submittedName>
</protein>
<dbReference type="EMBL" id="JBHRFL010000019">
    <property type="protein sequence ID" value="MFC6070315.1"/>
    <property type="molecule type" value="Genomic_DNA"/>
</dbReference>
<evidence type="ECO:0000313" key="3">
    <source>
        <dbReference type="EMBL" id="MFC6070315.1"/>
    </source>
</evidence>
<organism evidence="3 4">
    <name type="scientific">Stenotrophomonas geniculata</name>
    <dbReference type="NCBI Taxonomy" id="86188"/>
    <lineage>
        <taxon>Bacteria</taxon>
        <taxon>Pseudomonadati</taxon>
        <taxon>Pseudomonadota</taxon>
        <taxon>Gammaproteobacteria</taxon>
        <taxon>Lysobacterales</taxon>
        <taxon>Lysobacteraceae</taxon>
        <taxon>Stenotrophomonas</taxon>
    </lineage>
</organism>
<reference evidence="3 4" key="1">
    <citation type="submission" date="2024-09" db="EMBL/GenBank/DDBJ databases">
        <title>Whole genome analysis of Stenotrophomonas geniculata MK-1, and its biological control impact on peanut foliage fungus diseases.</title>
        <authorList>
            <person name="Ahsan T."/>
        </authorList>
    </citation>
    <scope>NUCLEOTIDE SEQUENCE [LARGE SCALE GENOMIC DNA]</scope>
    <source>
        <strain evidence="3 4">MK-1</strain>
    </source>
</reference>
<feature type="chain" id="PRO_5046596484" evidence="1">
    <location>
        <begin position="23"/>
        <end position="176"/>
    </location>
</feature>
<feature type="domain" description="DUF4189" evidence="2">
    <location>
        <begin position="69"/>
        <end position="168"/>
    </location>
</feature>
<evidence type="ECO:0000256" key="1">
    <source>
        <dbReference type="SAM" id="SignalP"/>
    </source>
</evidence>
<evidence type="ECO:0000313" key="4">
    <source>
        <dbReference type="Proteomes" id="UP001596115"/>
    </source>
</evidence>
<sequence length="176" mass="18231">MKWFTRLAIPSFFLTLSFSVMAEGNCPSGMYPIGGQGVQGCAPIPGANNGGVTAPISPPQPSGEWVTTWGAIATSKRTSDAGVSTGQRRKSGAEQEALGKCASAGANDRKLVLAYFNQCAAWVVPSGRTGQGGSGIGRGPTLDVAEREAQKGCTNDQAGACEVFYADCTEPIFKAY</sequence>
<keyword evidence="4" id="KW-1185">Reference proteome</keyword>
<keyword evidence="1" id="KW-0732">Signal</keyword>
<dbReference type="RefSeq" id="WP_187296437.1">
    <property type="nucleotide sequence ID" value="NZ_JAWISR010000001.1"/>
</dbReference>
<dbReference type="Pfam" id="PF13827">
    <property type="entry name" value="DUF4189"/>
    <property type="match status" value="1"/>
</dbReference>
<comment type="caution">
    <text evidence="3">The sequence shown here is derived from an EMBL/GenBank/DDBJ whole genome shotgun (WGS) entry which is preliminary data.</text>
</comment>
<name>A0ABW1N1P5_9GAMM</name>
<dbReference type="InterPro" id="IPR025240">
    <property type="entry name" value="DUF4189"/>
</dbReference>
<dbReference type="Proteomes" id="UP001596115">
    <property type="component" value="Unassembled WGS sequence"/>
</dbReference>
<gene>
    <name evidence="3" type="ORF">ACFLLB_12100</name>
</gene>